<dbReference type="AlphaFoldDB" id="A0A9K3LW82"/>
<evidence type="ECO:0000313" key="1">
    <source>
        <dbReference type="EMBL" id="KAG7368955.1"/>
    </source>
</evidence>
<evidence type="ECO:0000313" key="2">
    <source>
        <dbReference type="Proteomes" id="UP000693970"/>
    </source>
</evidence>
<keyword evidence="2" id="KW-1185">Reference proteome</keyword>
<accession>A0A9K3LW82</accession>
<sequence length="307" mass="34105">MEPYQAKTESLVTDSNKSNVNESICSSHSLVSDGNDSILQIDDNDDFCSHEPEDSLVGDTLERKHFYRHHQSISTEMAIIATSSPEIKALTDQTVTQLFPQEINFDPYHPKLLDAESGDCDTLEASTACESPTLLSLTPVRTTKGENHQDMQASTDITSFNRQPSTTLFDDEADGLVKYLEQQNIGAEIRSPIPPTIGEQKENLSPPFGFHDKTPEVSNQSRRENNLMFKSALRKETRRHRSLISVAGCPEQRRLNTLHRRVSFDSLPSPAEIASLHALHSPATSKAKLNALAPPGKSPLAMDFPFY</sequence>
<proteinExistence type="predicted"/>
<protein>
    <submittedName>
        <fullName evidence="1">Uncharacterized protein</fullName>
    </submittedName>
</protein>
<reference evidence="1" key="2">
    <citation type="submission" date="2021-04" db="EMBL/GenBank/DDBJ databases">
        <authorList>
            <person name="Podell S."/>
        </authorList>
    </citation>
    <scope>NUCLEOTIDE SEQUENCE</scope>
    <source>
        <strain evidence="1">Hildebrandi</strain>
    </source>
</reference>
<reference evidence="1" key="1">
    <citation type="journal article" date="2021" name="Sci. Rep.">
        <title>Diploid genomic architecture of Nitzschia inconspicua, an elite biomass production diatom.</title>
        <authorList>
            <person name="Oliver A."/>
            <person name="Podell S."/>
            <person name="Pinowska A."/>
            <person name="Traller J.C."/>
            <person name="Smith S.R."/>
            <person name="McClure R."/>
            <person name="Beliaev A."/>
            <person name="Bohutskyi P."/>
            <person name="Hill E.A."/>
            <person name="Rabines A."/>
            <person name="Zheng H."/>
            <person name="Allen L.Z."/>
            <person name="Kuo A."/>
            <person name="Grigoriev I.V."/>
            <person name="Allen A.E."/>
            <person name="Hazlebeck D."/>
            <person name="Allen E.E."/>
        </authorList>
    </citation>
    <scope>NUCLEOTIDE SEQUENCE</scope>
    <source>
        <strain evidence="1">Hildebrandi</strain>
    </source>
</reference>
<gene>
    <name evidence="1" type="ORF">IV203_031698</name>
</gene>
<organism evidence="1 2">
    <name type="scientific">Nitzschia inconspicua</name>
    <dbReference type="NCBI Taxonomy" id="303405"/>
    <lineage>
        <taxon>Eukaryota</taxon>
        <taxon>Sar</taxon>
        <taxon>Stramenopiles</taxon>
        <taxon>Ochrophyta</taxon>
        <taxon>Bacillariophyta</taxon>
        <taxon>Bacillariophyceae</taxon>
        <taxon>Bacillariophycidae</taxon>
        <taxon>Bacillariales</taxon>
        <taxon>Bacillariaceae</taxon>
        <taxon>Nitzschia</taxon>
    </lineage>
</organism>
<dbReference type="EMBL" id="JAGRRH010000006">
    <property type="protein sequence ID" value="KAG7368955.1"/>
    <property type="molecule type" value="Genomic_DNA"/>
</dbReference>
<dbReference type="Proteomes" id="UP000693970">
    <property type="component" value="Unassembled WGS sequence"/>
</dbReference>
<name>A0A9K3LW82_9STRA</name>
<comment type="caution">
    <text evidence="1">The sequence shown here is derived from an EMBL/GenBank/DDBJ whole genome shotgun (WGS) entry which is preliminary data.</text>
</comment>